<dbReference type="CDD" id="cd07813">
    <property type="entry name" value="COQ10p_like"/>
    <property type="match status" value="1"/>
</dbReference>
<dbReference type="AlphaFoldDB" id="A0A2W5N3R2"/>
<feature type="domain" description="Coenzyme Q-binding protein COQ10 START" evidence="2">
    <location>
        <begin position="11"/>
        <end position="136"/>
    </location>
</feature>
<dbReference type="InterPro" id="IPR023393">
    <property type="entry name" value="START-like_dom_sf"/>
</dbReference>
<dbReference type="InterPro" id="IPR005031">
    <property type="entry name" value="COQ10_START"/>
</dbReference>
<comment type="similarity">
    <text evidence="1">Belongs to the ribosome association toxin RatA family.</text>
</comment>
<dbReference type="InterPro" id="IPR044996">
    <property type="entry name" value="COQ10-like"/>
</dbReference>
<sequence length="144" mass="16879">MLKHIEQKKLPYTSEQMFDLVADVSRYQEFAPWCIASRINKRESGEIFYADLVVGYKMFRERFTSRVHLERPRRIHIEYLKGPLKNLRNNWVFSDAPDGGCIIDFSVEFEFGNVALQAIANMFFNEVVKRMVGAFEARAKDLYG</sequence>
<dbReference type="SUPFAM" id="SSF55961">
    <property type="entry name" value="Bet v1-like"/>
    <property type="match status" value="1"/>
</dbReference>
<evidence type="ECO:0000313" key="3">
    <source>
        <dbReference type="EMBL" id="PZQ48036.1"/>
    </source>
</evidence>
<dbReference type="GO" id="GO:0048039">
    <property type="term" value="F:ubiquinone binding"/>
    <property type="evidence" value="ECO:0007669"/>
    <property type="project" value="InterPro"/>
</dbReference>
<dbReference type="Pfam" id="PF03364">
    <property type="entry name" value="Polyketide_cyc"/>
    <property type="match status" value="1"/>
</dbReference>
<reference evidence="3 4" key="1">
    <citation type="submission" date="2017-08" db="EMBL/GenBank/DDBJ databases">
        <title>Infants hospitalized years apart are colonized by the same room-sourced microbial strains.</title>
        <authorList>
            <person name="Brooks B."/>
            <person name="Olm M.R."/>
            <person name="Firek B.A."/>
            <person name="Baker R."/>
            <person name="Thomas B.C."/>
            <person name="Morowitz M.J."/>
            <person name="Banfield J.F."/>
        </authorList>
    </citation>
    <scope>NUCLEOTIDE SEQUENCE [LARGE SCALE GENOMIC DNA]</scope>
    <source>
        <strain evidence="3">S2_005_002_R2_29</strain>
    </source>
</reference>
<dbReference type="Proteomes" id="UP000249417">
    <property type="component" value="Unassembled WGS sequence"/>
</dbReference>
<proteinExistence type="inferred from homology"/>
<name>A0A2W5N3R2_9BACT</name>
<dbReference type="Gene3D" id="3.30.530.20">
    <property type="match status" value="1"/>
</dbReference>
<comment type="caution">
    <text evidence="3">The sequence shown here is derived from an EMBL/GenBank/DDBJ whole genome shotgun (WGS) entry which is preliminary data.</text>
</comment>
<dbReference type="GO" id="GO:0045333">
    <property type="term" value="P:cellular respiration"/>
    <property type="evidence" value="ECO:0007669"/>
    <property type="project" value="InterPro"/>
</dbReference>
<evidence type="ECO:0000256" key="1">
    <source>
        <dbReference type="ARBA" id="ARBA00008918"/>
    </source>
</evidence>
<evidence type="ECO:0000313" key="4">
    <source>
        <dbReference type="Proteomes" id="UP000249417"/>
    </source>
</evidence>
<keyword evidence="3" id="KW-0830">Ubiquinone</keyword>
<dbReference type="PANTHER" id="PTHR12901">
    <property type="entry name" value="SPERM PROTEIN HOMOLOG"/>
    <property type="match status" value="1"/>
</dbReference>
<gene>
    <name evidence="3" type="ORF">DI551_02295</name>
</gene>
<organism evidence="3 4">
    <name type="scientific">Micavibrio aeruginosavorus</name>
    <dbReference type="NCBI Taxonomy" id="349221"/>
    <lineage>
        <taxon>Bacteria</taxon>
        <taxon>Pseudomonadati</taxon>
        <taxon>Bdellovibrionota</taxon>
        <taxon>Bdellovibrionia</taxon>
        <taxon>Bdellovibrionales</taxon>
        <taxon>Pseudobdellovibrionaceae</taxon>
        <taxon>Micavibrio</taxon>
    </lineage>
</organism>
<evidence type="ECO:0000259" key="2">
    <source>
        <dbReference type="Pfam" id="PF03364"/>
    </source>
</evidence>
<accession>A0A2W5N3R2</accession>
<dbReference type="EMBL" id="QFQB01000008">
    <property type="protein sequence ID" value="PZQ48036.1"/>
    <property type="molecule type" value="Genomic_DNA"/>
</dbReference>
<protein>
    <submittedName>
        <fullName evidence="3">Ubiquinone-binding protein</fullName>
    </submittedName>
</protein>
<dbReference type="PANTHER" id="PTHR12901:SF10">
    <property type="entry name" value="COENZYME Q-BINDING PROTEIN COQ10, MITOCHONDRIAL"/>
    <property type="match status" value="1"/>
</dbReference>